<sequence length="241" mass="27984">MEPESIDWNSVESVFVLDDTYENFDAPHWLDLSASDEPIDLESWFCNPDCKHPKNIEDFRKTTHYSKVVGDVVKLVRSVSISEIFPFRDRNRSRDVKLKEKEKSSSSTAKFPNPKNSNEDGENKNPNVSAPIPYGRTKPRRASTKPSTEKKKQRDDSSENSWKHEHKPQLRSTFSARNLLGRREILNQITDFCSEIKKLGRTSWKKGATEKEHVVLGELKERVRDRERMPLLVIKEGERET</sequence>
<dbReference type="PANTHER" id="PTHR36373:SF2">
    <property type="entry name" value="TPX2 CENTRAL DOMAIN-CONTAINING PROTEIN"/>
    <property type="match status" value="1"/>
</dbReference>
<keyword evidence="3" id="KW-1185">Reference proteome</keyword>
<comment type="caution">
    <text evidence="2">The sequence shown here is derived from an EMBL/GenBank/DDBJ whole genome shotgun (WGS) entry which is preliminary data.</text>
</comment>
<name>A0A6A1WAP3_9ROSI</name>
<evidence type="ECO:0000313" key="3">
    <source>
        <dbReference type="Proteomes" id="UP000516437"/>
    </source>
</evidence>
<feature type="compositionally biased region" description="Basic and acidic residues" evidence="1">
    <location>
        <begin position="95"/>
        <end position="104"/>
    </location>
</feature>
<dbReference type="OrthoDB" id="1924112at2759"/>
<feature type="compositionally biased region" description="Basic and acidic residues" evidence="1">
    <location>
        <begin position="147"/>
        <end position="163"/>
    </location>
</feature>
<feature type="region of interest" description="Disordered" evidence="1">
    <location>
        <begin position="95"/>
        <end position="175"/>
    </location>
</feature>
<protein>
    <submittedName>
        <fullName evidence="2">Uncharacterized protein</fullName>
    </submittedName>
</protein>
<dbReference type="AlphaFoldDB" id="A0A6A1WAP3"/>
<evidence type="ECO:0000256" key="1">
    <source>
        <dbReference type="SAM" id="MobiDB-lite"/>
    </source>
</evidence>
<dbReference type="PANTHER" id="PTHR36373">
    <property type="entry name" value="EXPRESSED PROTEIN"/>
    <property type="match status" value="1"/>
</dbReference>
<dbReference type="EMBL" id="RXIC02000020">
    <property type="protein sequence ID" value="KAB1222319.1"/>
    <property type="molecule type" value="Genomic_DNA"/>
</dbReference>
<gene>
    <name evidence="2" type="ORF">CJ030_MR2G002024</name>
</gene>
<reference evidence="2 3" key="1">
    <citation type="journal article" date="2019" name="Plant Biotechnol. J.">
        <title>The red bayberry genome and genetic basis of sex determination.</title>
        <authorList>
            <person name="Jia H.M."/>
            <person name="Jia H.J."/>
            <person name="Cai Q.L."/>
            <person name="Wang Y."/>
            <person name="Zhao H.B."/>
            <person name="Yang W.F."/>
            <person name="Wang G.Y."/>
            <person name="Li Y.H."/>
            <person name="Zhan D.L."/>
            <person name="Shen Y.T."/>
            <person name="Niu Q.F."/>
            <person name="Chang L."/>
            <person name="Qiu J."/>
            <person name="Zhao L."/>
            <person name="Xie H.B."/>
            <person name="Fu W.Y."/>
            <person name="Jin J."/>
            <person name="Li X.W."/>
            <person name="Jiao Y."/>
            <person name="Zhou C.C."/>
            <person name="Tu T."/>
            <person name="Chai C.Y."/>
            <person name="Gao J.L."/>
            <person name="Fan L.J."/>
            <person name="van de Weg E."/>
            <person name="Wang J.Y."/>
            <person name="Gao Z.S."/>
        </authorList>
    </citation>
    <scope>NUCLEOTIDE SEQUENCE [LARGE SCALE GENOMIC DNA]</scope>
    <source>
        <tissue evidence="2">Leaves</tissue>
    </source>
</reference>
<organism evidence="2 3">
    <name type="scientific">Morella rubra</name>
    <name type="common">Chinese bayberry</name>
    <dbReference type="NCBI Taxonomy" id="262757"/>
    <lineage>
        <taxon>Eukaryota</taxon>
        <taxon>Viridiplantae</taxon>
        <taxon>Streptophyta</taxon>
        <taxon>Embryophyta</taxon>
        <taxon>Tracheophyta</taxon>
        <taxon>Spermatophyta</taxon>
        <taxon>Magnoliopsida</taxon>
        <taxon>eudicotyledons</taxon>
        <taxon>Gunneridae</taxon>
        <taxon>Pentapetalae</taxon>
        <taxon>rosids</taxon>
        <taxon>fabids</taxon>
        <taxon>Fagales</taxon>
        <taxon>Myricaceae</taxon>
        <taxon>Morella</taxon>
    </lineage>
</organism>
<evidence type="ECO:0000313" key="2">
    <source>
        <dbReference type="EMBL" id="KAB1222319.1"/>
    </source>
</evidence>
<accession>A0A6A1WAP3</accession>
<dbReference type="Proteomes" id="UP000516437">
    <property type="component" value="Chromosome 2"/>
</dbReference>
<proteinExistence type="predicted"/>